<comment type="caution">
    <text evidence="1">The sequence shown here is derived from an EMBL/GenBank/DDBJ whole genome shotgun (WGS) entry which is preliminary data.</text>
</comment>
<organism evidence="1 2">
    <name type="scientific">Leekyejoonella antrihumi</name>
    <dbReference type="NCBI Taxonomy" id="1660198"/>
    <lineage>
        <taxon>Bacteria</taxon>
        <taxon>Bacillati</taxon>
        <taxon>Actinomycetota</taxon>
        <taxon>Actinomycetes</taxon>
        <taxon>Micrococcales</taxon>
        <taxon>Dermacoccaceae</taxon>
        <taxon>Leekyejoonella</taxon>
    </lineage>
</organism>
<accession>A0A563DTI3</accession>
<evidence type="ECO:0000313" key="2">
    <source>
        <dbReference type="Proteomes" id="UP000320244"/>
    </source>
</evidence>
<proteinExistence type="predicted"/>
<dbReference type="EMBL" id="VCQV01000041">
    <property type="protein sequence ID" value="TWP33479.1"/>
    <property type="molecule type" value="Genomic_DNA"/>
</dbReference>
<dbReference type="AlphaFoldDB" id="A0A563DTI3"/>
<dbReference type="InterPro" id="IPR011050">
    <property type="entry name" value="Pectin_lyase_fold/virulence"/>
</dbReference>
<evidence type="ECO:0000313" key="1">
    <source>
        <dbReference type="EMBL" id="TWP33479.1"/>
    </source>
</evidence>
<gene>
    <name evidence="1" type="ORF">FGL98_21205</name>
</gene>
<sequence>MATLRPNDVLVLPEDEQPYEVDSSRGFQMTSRNFHSMAYLQRGLVGLGPGAVVQPSASAFGRGRQTYTQGMQEKMIECRAASAYLGNFTMYGRDFGGVGYNATRMTGTGATWERIYFRGAHRGWLAVPPGEAGAITGYKGSGMRVYNCEIDCRDQSGLSVGTSPMMWNAQSDVQVADAYCHHTYVGMPTFWKVNDAIATNLIHTNVAQGAPYSPGVNVEQSSGHFQFNDCTFIIDYGTHNRRFHLQAGKQPSSIRFDIRNPTIDAGPWPGDFSIQTSPGSPQLVSDIHITRANGSAYPFRVAGL</sequence>
<dbReference type="OrthoDB" id="9825717at2"/>
<reference evidence="1 2" key="2">
    <citation type="submission" date="2019-08" db="EMBL/GenBank/DDBJ databases">
        <title>Jejuicoccus antrihumi gen. nov., sp. nov., a new member of the family Dermacoccaceae isolated from a cave.</title>
        <authorList>
            <person name="Schumann P."/>
            <person name="Kim I.S."/>
        </authorList>
    </citation>
    <scope>NUCLEOTIDE SEQUENCE [LARGE SCALE GENOMIC DNA]</scope>
    <source>
        <strain evidence="1 2">C5-26</strain>
    </source>
</reference>
<reference evidence="1 2" key="1">
    <citation type="submission" date="2019-05" db="EMBL/GenBank/DDBJ databases">
        <authorList>
            <person name="Lee S.D."/>
        </authorList>
    </citation>
    <scope>NUCLEOTIDE SEQUENCE [LARGE SCALE GENOMIC DNA]</scope>
    <source>
        <strain evidence="1 2">C5-26</strain>
    </source>
</reference>
<dbReference type="RefSeq" id="WP_146320261.1">
    <property type="nucleotide sequence ID" value="NZ_VCQV01000041.1"/>
</dbReference>
<dbReference type="SUPFAM" id="SSF51126">
    <property type="entry name" value="Pectin lyase-like"/>
    <property type="match status" value="1"/>
</dbReference>
<keyword evidence="2" id="KW-1185">Reference proteome</keyword>
<name>A0A563DTI3_9MICO</name>
<dbReference type="Proteomes" id="UP000320244">
    <property type="component" value="Unassembled WGS sequence"/>
</dbReference>
<evidence type="ECO:0008006" key="3">
    <source>
        <dbReference type="Google" id="ProtNLM"/>
    </source>
</evidence>
<protein>
    <recommendedName>
        <fullName evidence="3">Right-handed parallel beta-helix repeat-containing protein</fullName>
    </recommendedName>
</protein>